<evidence type="ECO:0000313" key="1">
    <source>
        <dbReference type="EMBL" id="GEN83257.1"/>
    </source>
</evidence>
<protein>
    <submittedName>
        <fullName evidence="1">Uncharacterized protein</fullName>
    </submittedName>
</protein>
<name>A0A511Z733_9BACL</name>
<dbReference type="AlphaFoldDB" id="A0A511Z733"/>
<dbReference type="EMBL" id="BJYL01000020">
    <property type="protein sequence ID" value="GEN83257.1"/>
    <property type="molecule type" value="Genomic_DNA"/>
</dbReference>
<organism evidence="1 2">
    <name type="scientific">Sporosarcina luteola</name>
    <dbReference type="NCBI Taxonomy" id="582850"/>
    <lineage>
        <taxon>Bacteria</taxon>
        <taxon>Bacillati</taxon>
        <taxon>Bacillota</taxon>
        <taxon>Bacilli</taxon>
        <taxon>Bacillales</taxon>
        <taxon>Caryophanaceae</taxon>
        <taxon>Sporosarcina</taxon>
    </lineage>
</organism>
<gene>
    <name evidence="1" type="ORF">SLU01_15690</name>
</gene>
<comment type="caution">
    <text evidence="1">The sequence shown here is derived from an EMBL/GenBank/DDBJ whole genome shotgun (WGS) entry which is preliminary data.</text>
</comment>
<sequence length="72" mass="8098">MLVGDLNEVKSLSSQNDGTSKCICSIKEKAATDNSKVEKEELRDNFTFKNEFAPTTFRLKNTFGISLDEFSE</sequence>
<keyword evidence="2" id="KW-1185">Reference proteome</keyword>
<proteinExistence type="predicted"/>
<accession>A0A511Z733</accession>
<dbReference type="Proteomes" id="UP000321901">
    <property type="component" value="Unassembled WGS sequence"/>
</dbReference>
<evidence type="ECO:0000313" key="2">
    <source>
        <dbReference type="Proteomes" id="UP000321901"/>
    </source>
</evidence>
<reference evidence="1 2" key="1">
    <citation type="submission" date="2019-07" db="EMBL/GenBank/DDBJ databases">
        <title>Whole genome shotgun sequence of Sporosarcina luteola NBRC 105378.</title>
        <authorList>
            <person name="Hosoyama A."/>
            <person name="Uohara A."/>
            <person name="Ohji S."/>
            <person name="Ichikawa N."/>
        </authorList>
    </citation>
    <scope>NUCLEOTIDE SEQUENCE [LARGE SCALE GENOMIC DNA]</scope>
    <source>
        <strain evidence="1 2">NBRC 105378</strain>
    </source>
</reference>